<evidence type="ECO:0000259" key="10">
    <source>
        <dbReference type="Pfam" id="PF02775"/>
    </source>
</evidence>
<evidence type="ECO:0000256" key="2">
    <source>
        <dbReference type="ARBA" id="ARBA00001964"/>
    </source>
</evidence>
<protein>
    <submittedName>
        <fullName evidence="12">2-oxoacid ferredoxin oxidoreductase, subunit beta</fullName>
    </submittedName>
</protein>
<dbReference type="NCBIfam" id="TIGR02177">
    <property type="entry name" value="PorB_KorB"/>
    <property type="match status" value="1"/>
</dbReference>
<feature type="domain" description="Pyruvate ferredoxin oxidoreductase beta subunit C-terminal" evidence="11">
    <location>
        <begin position="146"/>
        <end position="208"/>
    </location>
</feature>
<dbReference type="InterPro" id="IPR051457">
    <property type="entry name" value="2-oxoacid:Fd_oxidoreductase"/>
</dbReference>
<organism evidence="12 13">
    <name type="scientific">Candidatus Roizmanbacteria bacterium GW2011_GWB1_40_7</name>
    <dbReference type="NCBI Taxonomy" id="1618482"/>
    <lineage>
        <taxon>Bacteria</taxon>
        <taxon>Candidatus Roizmaniibacteriota</taxon>
    </lineage>
</organism>
<dbReference type="InterPro" id="IPR011896">
    <property type="entry name" value="OFOB"/>
</dbReference>
<dbReference type="InterPro" id="IPR011766">
    <property type="entry name" value="TPP_enzyme_TPP-bd"/>
</dbReference>
<feature type="domain" description="Thiamine pyrophosphate enzyme TPP-binding" evidence="10">
    <location>
        <begin position="3"/>
        <end position="142"/>
    </location>
</feature>
<dbReference type="GO" id="GO:0046872">
    <property type="term" value="F:metal ion binding"/>
    <property type="evidence" value="ECO:0007669"/>
    <property type="project" value="UniProtKB-KW"/>
</dbReference>
<dbReference type="AlphaFoldDB" id="A0A0G0T753"/>
<dbReference type="InterPro" id="IPR032686">
    <property type="entry name" value="PFO_beta_C"/>
</dbReference>
<dbReference type="Pfam" id="PF12367">
    <property type="entry name" value="PFO_beta_C"/>
    <property type="match status" value="1"/>
</dbReference>
<dbReference type="InterPro" id="IPR029061">
    <property type="entry name" value="THDP-binding"/>
</dbReference>
<dbReference type="EMBL" id="LBZM01000002">
    <property type="protein sequence ID" value="KKR72829.1"/>
    <property type="molecule type" value="Genomic_DNA"/>
</dbReference>
<dbReference type="SUPFAM" id="SSF52518">
    <property type="entry name" value="Thiamin diphosphate-binding fold (THDP-binding)"/>
    <property type="match status" value="1"/>
</dbReference>
<keyword evidence="4" id="KW-0479">Metal-binding</keyword>
<evidence type="ECO:0000313" key="12">
    <source>
        <dbReference type="EMBL" id="KKR72829.1"/>
    </source>
</evidence>
<comment type="cofactor">
    <cofactor evidence="3">
        <name>[4Fe-4S] cluster</name>
        <dbReference type="ChEBI" id="CHEBI:49883"/>
    </cofactor>
</comment>
<sequence length="230" mass="25328">MNDFIKAYGFHSLHGRALPNAIGIKLANHKLPVVVVGGDGDLLGEGGNHMIHACRGNYNITVMIHNNQVYGLTTGQNSPTALKGTKAKSTPQGIIEEPLNPTALAISQGASFVGQGFAGDIPHLTNLIQQAILHKGFSVVNVYQPCVTFNKLNTYAWFRQRVYHLDENYDKTNKVAAMEKSFELLEKIPLGILYQVEKPTYEESIGQLGEIPLYKHDKIAKADQLLSEFI</sequence>
<reference evidence="12 13" key="1">
    <citation type="journal article" date="2015" name="Nature">
        <title>rRNA introns, odd ribosomes, and small enigmatic genomes across a large radiation of phyla.</title>
        <authorList>
            <person name="Brown C.T."/>
            <person name="Hug L.A."/>
            <person name="Thomas B.C."/>
            <person name="Sharon I."/>
            <person name="Castelle C.J."/>
            <person name="Singh A."/>
            <person name="Wilkins M.J."/>
            <person name="Williams K.H."/>
            <person name="Banfield J.F."/>
        </authorList>
    </citation>
    <scope>NUCLEOTIDE SEQUENCE [LARGE SCALE GENOMIC DNA]</scope>
</reference>
<accession>A0A0G0T753</accession>
<dbReference type="PANTHER" id="PTHR48084">
    <property type="entry name" value="2-OXOGLUTARATE OXIDOREDUCTASE SUBUNIT KORB-RELATED"/>
    <property type="match status" value="1"/>
</dbReference>
<dbReference type="GO" id="GO:0030976">
    <property type="term" value="F:thiamine pyrophosphate binding"/>
    <property type="evidence" value="ECO:0007669"/>
    <property type="project" value="InterPro"/>
</dbReference>
<comment type="caution">
    <text evidence="12">The sequence shown here is derived from an EMBL/GenBank/DDBJ whole genome shotgun (WGS) entry which is preliminary data.</text>
</comment>
<dbReference type="GO" id="GO:0016625">
    <property type="term" value="F:oxidoreductase activity, acting on the aldehyde or oxo group of donors, iron-sulfur protein as acceptor"/>
    <property type="evidence" value="ECO:0007669"/>
    <property type="project" value="UniProtKB-ARBA"/>
</dbReference>
<keyword evidence="9" id="KW-0786">Thiamine pyrophosphate</keyword>
<evidence type="ECO:0000256" key="8">
    <source>
        <dbReference type="ARBA" id="ARBA00023014"/>
    </source>
</evidence>
<comment type="cofactor">
    <cofactor evidence="2">
        <name>thiamine diphosphate</name>
        <dbReference type="ChEBI" id="CHEBI:58937"/>
    </cofactor>
</comment>
<keyword evidence="6" id="KW-0560">Oxidoreductase</keyword>
<dbReference type="Gene3D" id="3.40.50.970">
    <property type="match status" value="1"/>
</dbReference>
<dbReference type="Pfam" id="PF02775">
    <property type="entry name" value="TPP_enzyme_C"/>
    <property type="match status" value="1"/>
</dbReference>
<gene>
    <name evidence="12" type="ORF">UU14_C0002G0082</name>
</gene>
<keyword evidence="5" id="KW-0460">Magnesium</keyword>
<dbReference type="GO" id="GO:0045333">
    <property type="term" value="P:cellular respiration"/>
    <property type="evidence" value="ECO:0007669"/>
    <property type="project" value="UniProtKB-ARBA"/>
</dbReference>
<evidence type="ECO:0000256" key="7">
    <source>
        <dbReference type="ARBA" id="ARBA00023004"/>
    </source>
</evidence>
<name>A0A0G0T753_9BACT</name>
<proteinExistence type="predicted"/>
<evidence type="ECO:0000256" key="4">
    <source>
        <dbReference type="ARBA" id="ARBA00022723"/>
    </source>
</evidence>
<evidence type="ECO:0000256" key="3">
    <source>
        <dbReference type="ARBA" id="ARBA00001966"/>
    </source>
</evidence>
<dbReference type="PANTHER" id="PTHR48084:SF4">
    <property type="entry name" value="2-OXOGLUTARATE OXIDOREDUCTASE SUBUNIT KORB"/>
    <property type="match status" value="1"/>
</dbReference>
<evidence type="ECO:0000259" key="11">
    <source>
        <dbReference type="Pfam" id="PF12367"/>
    </source>
</evidence>
<keyword evidence="8" id="KW-0411">Iron-sulfur</keyword>
<evidence type="ECO:0000256" key="5">
    <source>
        <dbReference type="ARBA" id="ARBA00022842"/>
    </source>
</evidence>
<evidence type="ECO:0000256" key="1">
    <source>
        <dbReference type="ARBA" id="ARBA00001946"/>
    </source>
</evidence>
<dbReference type="GO" id="GO:0051536">
    <property type="term" value="F:iron-sulfur cluster binding"/>
    <property type="evidence" value="ECO:0007669"/>
    <property type="project" value="UniProtKB-KW"/>
</dbReference>
<keyword evidence="7" id="KW-0408">Iron</keyword>
<evidence type="ECO:0000256" key="9">
    <source>
        <dbReference type="ARBA" id="ARBA00023052"/>
    </source>
</evidence>
<evidence type="ECO:0000256" key="6">
    <source>
        <dbReference type="ARBA" id="ARBA00023002"/>
    </source>
</evidence>
<comment type="cofactor">
    <cofactor evidence="1">
        <name>Mg(2+)</name>
        <dbReference type="ChEBI" id="CHEBI:18420"/>
    </cofactor>
</comment>
<dbReference type="PATRIC" id="fig|1618482.3.peg.121"/>
<evidence type="ECO:0000313" key="13">
    <source>
        <dbReference type="Proteomes" id="UP000034664"/>
    </source>
</evidence>
<dbReference type="Proteomes" id="UP000034664">
    <property type="component" value="Unassembled WGS sequence"/>
</dbReference>